<name>A0A290QII6_9BACT</name>
<evidence type="ECO:0000256" key="1">
    <source>
        <dbReference type="SAM" id="MobiDB-lite"/>
    </source>
</evidence>
<organism evidence="3 4">
    <name type="scientific">Nibricoccus aquaticus</name>
    <dbReference type="NCBI Taxonomy" id="2576891"/>
    <lineage>
        <taxon>Bacteria</taxon>
        <taxon>Pseudomonadati</taxon>
        <taxon>Verrucomicrobiota</taxon>
        <taxon>Opitutia</taxon>
        <taxon>Opitutales</taxon>
        <taxon>Opitutaceae</taxon>
        <taxon>Nibricoccus</taxon>
    </lineage>
</organism>
<sequence length="387" mass="43967">MKRALVILLLISLAANTVFLVRASRSLSTTSSASTPYPVSSDTSAHPGAQSHTAPTFPSTDWSASPNTLGFLRQLGLTDPEIRAIIRAEVDARYSASERALRKPPAYWEHTFSSHSAAHLDKITDPAAANDLARQKENELRQLLGDIYEPAHDQLRQYTRYLPFEKAWHLKLIYDDYRLLEFESKGRGTPLRLPTPREQASYLREQQRADIEALLTPEELYIHNIHTSNTASFLRNLVGFEATKQEFIALYELRKSLDHRRTTSAQDPALNELIDQQTRDLLGEKRYADYIRAQDPDFRANHDLATQLGLPPETALASYEYLKSLRAKFSDFTAQNNATDEQWNAFFAQTRQEMETTLTKLYGEKGFPAARDLIADRLSARVRNVDP</sequence>
<evidence type="ECO:0000313" key="4">
    <source>
        <dbReference type="Proteomes" id="UP000217265"/>
    </source>
</evidence>
<dbReference type="KEGG" id="vbh:CMV30_09390"/>
<feature type="signal peptide" evidence="2">
    <location>
        <begin position="1"/>
        <end position="23"/>
    </location>
</feature>
<keyword evidence="2" id="KW-0732">Signal</keyword>
<feature type="region of interest" description="Disordered" evidence="1">
    <location>
        <begin position="29"/>
        <end position="61"/>
    </location>
</feature>
<feature type="chain" id="PRO_5013126759" description="Lipase modulator" evidence="2">
    <location>
        <begin position="24"/>
        <end position="387"/>
    </location>
</feature>
<dbReference type="AlphaFoldDB" id="A0A290QII6"/>
<gene>
    <name evidence="3" type="ORF">CMV30_09390</name>
</gene>
<protein>
    <recommendedName>
        <fullName evidence="5">Lipase modulator</fullName>
    </recommendedName>
</protein>
<dbReference type="Proteomes" id="UP000217265">
    <property type="component" value="Chromosome"/>
</dbReference>
<keyword evidence="4" id="KW-1185">Reference proteome</keyword>
<evidence type="ECO:0000256" key="2">
    <source>
        <dbReference type="SAM" id="SignalP"/>
    </source>
</evidence>
<dbReference type="RefSeq" id="WP_096055783.1">
    <property type="nucleotide sequence ID" value="NZ_CP023344.1"/>
</dbReference>
<dbReference type="OrthoDB" id="192545at2"/>
<accession>A0A290QII6</accession>
<feature type="compositionally biased region" description="Low complexity" evidence="1">
    <location>
        <begin position="29"/>
        <end position="41"/>
    </location>
</feature>
<proteinExistence type="predicted"/>
<evidence type="ECO:0008006" key="5">
    <source>
        <dbReference type="Google" id="ProtNLM"/>
    </source>
</evidence>
<feature type="compositionally biased region" description="Polar residues" evidence="1">
    <location>
        <begin position="50"/>
        <end position="61"/>
    </location>
</feature>
<evidence type="ECO:0000313" key="3">
    <source>
        <dbReference type="EMBL" id="ATC64151.1"/>
    </source>
</evidence>
<dbReference type="EMBL" id="CP023344">
    <property type="protein sequence ID" value="ATC64151.1"/>
    <property type="molecule type" value="Genomic_DNA"/>
</dbReference>
<reference evidence="3 4" key="1">
    <citation type="submission" date="2017-09" db="EMBL/GenBank/DDBJ databases">
        <title>Complete genome sequence of Verrucomicrobial strain HZ-65, isolated from freshwater.</title>
        <authorList>
            <person name="Choi A."/>
        </authorList>
    </citation>
    <scope>NUCLEOTIDE SEQUENCE [LARGE SCALE GENOMIC DNA]</scope>
    <source>
        <strain evidence="3 4">HZ-65</strain>
    </source>
</reference>